<dbReference type="SMART" id="SM00345">
    <property type="entry name" value="HTH_GNTR"/>
    <property type="match status" value="1"/>
</dbReference>
<dbReference type="Pfam" id="PF07702">
    <property type="entry name" value="UTRA"/>
    <property type="match status" value="1"/>
</dbReference>
<dbReference type="PRINTS" id="PR00035">
    <property type="entry name" value="HTHGNTR"/>
</dbReference>
<dbReference type="SUPFAM" id="SSF64288">
    <property type="entry name" value="Chorismate lyase-like"/>
    <property type="match status" value="1"/>
</dbReference>
<evidence type="ECO:0000313" key="5">
    <source>
        <dbReference type="EMBL" id="TLG71242.1"/>
    </source>
</evidence>
<dbReference type="Gene3D" id="1.10.10.10">
    <property type="entry name" value="Winged helix-like DNA-binding domain superfamily/Winged helix DNA-binding domain"/>
    <property type="match status" value="1"/>
</dbReference>
<dbReference type="InterPro" id="IPR036388">
    <property type="entry name" value="WH-like_DNA-bd_sf"/>
</dbReference>
<dbReference type="SUPFAM" id="SSF46785">
    <property type="entry name" value="Winged helix' DNA-binding domain"/>
    <property type="match status" value="1"/>
</dbReference>
<dbReference type="GO" id="GO:0003700">
    <property type="term" value="F:DNA-binding transcription factor activity"/>
    <property type="evidence" value="ECO:0007669"/>
    <property type="project" value="InterPro"/>
</dbReference>
<comment type="caution">
    <text evidence="5">The sequence shown here is derived from an EMBL/GenBank/DDBJ whole genome shotgun (WGS) entry which is preliminary data.</text>
</comment>
<dbReference type="PROSITE" id="PS50949">
    <property type="entry name" value="HTH_GNTR"/>
    <property type="match status" value="1"/>
</dbReference>
<evidence type="ECO:0000313" key="6">
    <source>
        <dbReference type="Proteomes" id="UP000306912"/>
    </source>
</evidence>
<dbReference type="InParanoid" id="A0A5R8Q740"/>
<dbReference type="Gene3D" id="3.40.1410.10">
    <property type="entry name" value="Chorismate lyase-like"/>
    <property type="match status" value="1"/>
</dbReference>
<keyword evidence="6" id="KW-1185">Reference proteome</keyword>
<dbReference type="CDD" id="cd07377">
    <property type="entry name" value="WHTH_GntR"/>
    <property type="match status" value="1"/>
</dbReference>
<evidence type="ECO:0000256" key="1">
    <source>
        <dbReference type="ARBA" id="ARBA00023015"/>
    </source>
</evidence>
<feature type="domain" description="HTH gntR-type" evidence="4">
    <location>
        <begin position="9"/>
        <end position="77"/>
    </location>
</feature>
<dbReference type="InterPro" id="IPR011663">
    <property type="entry name" value="UTRA"/>
</dbReference>
<proteinExistence type="predicted"/>
<dbReference type="InterPro" id="IPR050679">
    <property type="entry name" value="Bact_HTH_transcr_reg"/>
</dbReference>
<keyword evidence="1" id="KW-0805">Transcription regulation</keyword>
<keyword evidence="2" id="KW-0238">DNA-binding</keyword>
<dbReference type="RefSeq" id="WP_138192476.1">
    <property type="nucleotide sequence ID" value="NZ_VBWP01000014.1"/>
</dbReference>
<organism evidence="5 6">
    <name type="scientific">Culicoidibacter larvae</name>
    <dbReference type="NCBI Taxonomy" id="2579976"/>
    <lineage>
        <taxon>Bacteria</taxon>
        <taxon>Bacillati</taxon>
        <taxon>Bacillota</taxon>
        <taxon>Culicoidibacteria</taxon>
        <taxon>Culicoidibacterales</taxon>
        <taxon>Culicoidibacteraceae</taxon>
        <taxon>Culicoidibacter</taxon>
    </lineage>
</organism>
<evidence type="ECO:0000256" key="3">
    <source>
        <dbReference type="ARBA" id="ARBA00023163"/>
    </source>
</evidence>
<dbReference type="EMBL" id="VBWP01000014">
    <property type="protein sequence ID" value="TLG71242.1"/>
    <property type="molecule type" value="Genomic_DNA"/>
</dbReference>
<evidence type="ECO:0000259" key="4">
    <source>
        <dbReference type="PROSITE" id="PS50949"/>
    </source>
</evidence>
<protein>
    <submittedName>
        <fullName evidence="5">GntR family transcriptional regulator</fullName>
    </submittedName>
</protein>
<dbReference type="InterPro" id="IPR000524">
    <property type="entry name" value="Tscrpt_reg_HTH_GntR"/>
</dbReference>
<gene>
    <name evidence="5" type="ORF">FEZ08_11345</name>
</gene>
<dbReference type="OrthoDB" id="457376at2"/>
<dbReference type="PANTHER" id="PTHR44846:SF1">
    <property type="entry name" value="MANNOSYL-D-GLYCERATE TRANSPORT_METABOLISM SYSTEM REPRESSOR MNGR-RELATED"/>
    <property type="match status" value="1"/>
</dbReference>
<dbReference type="Pfam" id="PF00392">
    <property type="entry name" value="GntR"/>
    <property type="match status" value="1"/>
</dbReference>
<dbReference type="InterPro" id="IPR028978">
    <property type="entry name" value="Chorismate_lyase_/UTRA_dom_sf"/>
</dbReference>
<dbReference type="Proteomes" id="UP000306912">
    <property type="component" value="Unassembled WGS sequence"/>
</dbReference>
<dbReference type="AlphaFoldDB" id="A0A5R8Q740"/>
<sequence length="238" mass="26977">MLDYRKGAPALYLQIKDILRQEIFDGLYPLGTYIPTETELEKKFDVSKITIRKAIQDLEDEGYLLKKKGKGTLVIQNNYFNKLSKAKSYSQKLEELGFTLSKAEVTVSRVDTKTIPGLDNYFATQALCVSRVILADKDKLTYIQTYLPATLGLPEIASGYKDSLYRLLSDLGATMGRCEDQFSVEYANSEVAAKLNIPAGQAILKRIRIGYDQFNQVIEYSLAYYPTTIQPYIVEMEK</sequence>
<reference evidence="5 6" key="1">
    <citation type="submission" date="2019-05" db="EMBL/GenBank/DDBJ databases">
        <title>Culicoidintestinum kansasii gen. nov., sp. nov. from the gastrointestinal tract of the biting midge, Culicoides sonorensis.</title>
        <authorList>
            <person name="Neupane S."/>
            <person name="Ghosh A."/>
            <person name="Gunther S."/>
            <person name="Martin K."/>
            <person name="Zurek L."/>
        </authorList>
    </citation>
    <scope>NUCLEOTIDE SEQUENCE [LARGE SCALE GENOMIC DNA]</scope>
    <source>
        <strain evidence="5 6">CS-1</strain>
    </source>
</reference>
<dbReference type="SMART" id="SM00866">
    <property type="entry name" value="UTRA"/>
    <property type="match status" value="1"/>
</dbReference>
<dbReference type="GO" id="GO:0045892">
    <property type="term" value="P:negative regulation of DNA-templated transcription"/>
    <property type="evidence" value="ECO:0007669"/>
    <property type="project" value="TreeGrafter"/>
</dbReference>
<name>A0A5R8Q740_9FIRM</name>
<accession>A0A5R8Q740</accession>
<dbReference type="InterPro" id="IPR036390">
    <property type="entry name" value="WH_DNA-bd_sf"/>
</dbReference>
<dbReference type="GO" id="GO:0003677">
    <property type="term" value="F:DNA binding"/>
    <property type="evidence" value="ECO:0007669"/>
    <property type="project" value="UniProtKB-KW"/>
</dbReference>
<evidence type="ECO:0000256" key="2">
    <source>
        <dbReference type="ARBA" id="ARBA00023125"/>
    </source>
</evidence>
<keyword evidence="3" id="KW-0804">Transcription</keyword>
<dbReference type="PANTHER" id="PTHR44846">
    <property type="entry name" value="MANNOSYL-D-GLYCERATE TRANSPORT/METABOLISM SYSTEM REPRESSOR MNGR-RELATED"/>
    <property type="match status" value="1"/>
</dbReference>